<name>A0A4Z2EY93_9TELE</name>
<dbReference type="Proteomes" id="UP000314294">
    <property type="component" value="Unassembled WGS sequence"/>
</dbReference>
<gene>
    <name evidence="2" type="ORF">EYF80_056664</name>
</gene>
<reference evidence="2 3" key="1">
    <citation type="submission" date="2019-03" db="EMBL/GenBank/DDBJ databases">
        <title>First draft genome of Liparis tanakae, snailfish: a comprehensive survey of snailfish specific genes.</title>
        <authorList>
            <person name="Kim W."/>
            <person name="Song I."/>
            <person name="Jeong J.-H."/>
            <person name="Kim D."/>
            <person name="Kim S."/>
            <person name="Ryu S."/>
            <person name="Song J.Y."/>
            <person name="Lee S.K."/>
        </authorList>
    </citation>
    <scope>NUCLEOTIDE SEQUENCE [LARGE SCALE GENOMIC DNA]</scope>
    <source>
        <tissue evidence="2">Muscle</tissue>
    </source>
</reference>
<sequence length="307" mass="33822">MTKHDVVLDRLGLHFGHLFSLQSPQSLREVLWGGHDGPVSQRCCCHLLGDVLREDWLLLLRFLFHGFVLVRLGLRLSLRFMQSLPHFRGYRRKSRCFSFSRPSKILFCGAFPGKSTLTIFSVGRGLGHSELLWDVKKHDPELGRDQATGPAPLVARLFLLRDLPLEQPVDAWEVVCADVGEQNGVDPVQVAHQLPEARLPIGASVHQDVESVDGEQSGVPSAPGEDVAAGFGQLQETPRGRGLQELKGRRHIHRLRDVLAELRDSLHLGQQEVVSPLGALAAQDQQLLPGGVGDEGADLGQAKSNRL</sequence>
<keyword evidence="3" id="KW-1185">Reference proteome</keyword>
<dbReference type="AlphaFoldDB" id="A0A4Z2EY93"/>
<feature type="region of interest" description="Disordered" evidence="1">
    <location>
        <begin position="288"/>
        <end position="307"/>
    </location>
</feature>
<comment type="caution">
    <text evidence="2">The sequence shown here is derived from an EMBL/GenBank/DDBJ whole genome shotgun (WGS) entry which is preliminary data.</text>
</comment>
<evidence type="ECO:0000256" key="1">
    <source>
        <dbReference type="SAM" id="MobiDB-lite"/>
    </source>
</evidence>
<evidence type="ECO:0000313" key="2">
    <source>
        <dbReference type="EMBL" id="TNN33172.1"/>
    </source>
</evidence>
<evidence type="ECO:0000313" key="3">
    <source>
        <dbReference type="Proteomes" id="UP000314294"/>
    </source>
</evidence>
<accession>A0A4Z2EY93</accession>
<dbReference type="EMBL" id="SRLO01002333">
    <property type="protein sequence ID" value="TNN33172.1"/>
    <property type="molecule type" value="Genomic_DNA"/>
</dbReference>
<organism evidence="2 3">
    <name type="scientific">Liparis tanakae</name>
    <name type="common">Tanaka's snailfish</name>
    <dbReference type="NCBI Taxonomy" id="230148"/>
    <lineage>
        <taxon>Eukaryota</taxon>
        <taxon>Metazoa</taxon>
        <taxon>Chordata</taxon>
        <taxon>Craniata</taxon>
        <taxon>Vertebrata</taxon>
        <taxon>Euteleostomi</taxon>
        <taxon>Actinopterygii</taxon>
        <taxon>Neopterygii</taxon>
        <taxon>Teleostei</taxon>
        <taxon>Neoteleostei</taxon>
        <taxon>Acanthomorphata</taxon>
        <taxon>Eupercaria</taxon>
        <taxon>Perciformes</taxon>
        <taxon>Cottioidei</taxon>
        <taxon>Cottales</taxon>
        <taxon>Liparidae</taxon>
        <taxon>Liparis</taxon>
    </lineage>
</organism>
<protein>
    <submittedName>
        <fullName evidence="2">Uncharacterized protein</fullName>
    </submittedName>
</protein>
<proteinExistence type="predicted"/>